<sequence length="261" mass="29689">MALERNTRDLGSFGEETEQDYNSKPNLMKKIAIVARDGVTITCNGVGTCKGRRRNSDDGVRSNRLKEALEDMAGRQHWSRTYPNPTFYPFEDLLNDIMNPPDELVMDDSESDIESYETPLVSPFLNSDDESDNGEVINELNEKFVAYFDPFLPMNIITHKADNTIMVEGLESTGGNLVAIVRDVYVFVGSFTYITDFVVLEDIGEFIISDMTDVVIGGLKYSHEKNKFMYKNCLNLDPEYQVDESMREWLIHGHVSLHEVT</sequence>
<evidence type="ECO:0000256" key="1">
    <source>
        <dbReference type="SAM" id="MobiDB-lite"/>
    </source>
</evidence>
<dbReference type="EMBL" id="BQNB010015781">
    <property type="protein sequence ID" value="GJT44063.1"/>
    <property type="molecule type" value="Genomic_DNA"/>
</dbReference>
<dbReference type="Proteomes" id="UP001151760">
    <property type="component" value="Unassembled WGS sequence"/>
</dbReference>
<protein>
    <recommendedName>
        <fullName evidence="4">Reverse transcriptase domain-containing protein</fullName>
    </recommendedName>
</protein>
<comment type="caution">
    <text evidence="2">The sequence shown here is derived from an EMBL/GenBank/DDBJ whole genome shotgun (WGS) entry which is preliminary data.</text>
</comment>
<evidence type="ECO:0008006" key="4">
    <source>
        <dbReference type="Google" id="ProtNLM"/>
    </source>
</evidence>
<evidence type="ECO:0000313" key="3">
    <source>
        <dbReference type="Proteomes" id="UP001151760"/>
    </source>
</evidence>
<keyword evidence="3" id="KW-1185">Reference proteome</keyword>
<feature type="region of interest" description="Disordered" evidence="1">
    <location>
        <begin position="1"/>
        <end position="21"/>
    </location>
</feature>
<name>A0ABQ5DYH5_9ASTR</name>
<proteinExistence type="predicted"/>
<reference evidence="2" key="2">
    <citation type="submission" date="2022-01" db="EMBL/GenBank/DDBJ databases">
        <authorList>
            <person name="Yamashiro T."/>
            <person name="Shiraishi A."/>
            <person name="Satake H."/>
            <person name="Nakayama K."/>
        </authorList>
    </citation>
    <scope>NUCLEOTIDE SEQUENCE</scope>
</reference>
<gene>
    <name evidence="2" type="ORF">Tco_0952778</name>
</gene>
<evidence type="ECO:0000313" key="2">
    <source>
        <dbReference type="EMBL" id="GJT44063.1"/>
    </source>
</evidence>
<reference evidence="2" key="1">
    <citation type="journal article" date="2022" name="Int. J. Mol. Sci.">
        <title>Draft Genome of Tanacetum Coccineum: Genomic Comparison of Closely Related Tanacetum-Family Plants.</title>
        <authorList>
            <person name="Yamashiro T."/>
            <person name="Shiraishi A."/>
            <person name="Nakayama K."/>
            <person name="Satake H."/>
        </authorList>
    </citation>
    <scope>NUCLEOTIDE SEQUENCE</scope>
</reference>
<organism evidence="2 3">
    <name type="scientific">Tanacetum coccineum</name>
    <dbReference type="NCBI Taxonomy" id="301880"/>
    <lineage>
        <taxon>Eukaryota</taxon>
        <taxon>Viridiplantae</taxon>
        <taxon>Streptophyta</taxon>
        <taxon>Embryophyta</taxon>
        <taxon>Tracheophyta</taxon>
        <taxon>Spermatophyta</taxon>
        <taxon>Magnoliopsida</taxon>
        <taxon>eudicotyledons</taxon>
        <taxon>Gunneridae</taxon>
        <taxon>Pentapetalae</taxon>
        <taxon>asterids</taxon>
        <taxon>campanulids</taxon>
        <taxon>Asterales</taxon>
        <taxon>Asteraceae</taxon>
        <taxon>Asteroideae</taxon>
        <taxon>Anthemideae</taxon>
        <taxon>Anthemidinae</taxon>
        <taxon>Tanacetum</taxon>
    </lineage>
</organism>
<accession>A0ABQ5DYH5</accession>